<evidence type="ECO:0000313" key="6">
    <source>
        <dbReference type="EMBL" id="PWA77565.1"/>
    </source>
</evidence>
<dbReference type="Pfam" id="PF13245">
    <property type="entry name" value="AAA_19"/>
    <property type="match status" value="1"/>
</dbReference>
<dbReference type="InterPro" id="IPR047187">
    <property type="entry name" value="SF1_C_Upf1"/>
</dbReference>
<keyword evidence="3" id="KW-0347">Helicase</keyword>
<dbReference type="Gene3D" id="3.40.50.300">
    <property type="entry name" value="P-loop containing nucleotide triphosphate hydrolases"/>
    <property type="match status" value="3"/>
</dbReference>
<dbReference type="Proteomes" id="UP000245207">
    <property type="component" value="Unassembled WGS sequence"/>
</dbReference>
<dbReference type="OrthoDB" id="3156807at2759"/>
<dbReference type="PANTHER" id="PTHR10887">
    <property type="entry name" value="DNA2/NAM7 HELICASE FAMILY"/>
    <property type="match status" value="1"/>
</dbReference>
<proteinExistence type="predicted"/>
<dbReference type="STRING" id="35608.A0A2U1NVM0"/>
<evidence type="ECO:0000259" key="5">
    <source>
        <dbReference type="Pfam" id="PF13087"/>
    </source>
</evidence>
<protein>
    <submittedName>
        <fullName evidence="6">P-loop containing nucleoside triphosphate hydrolase</fullName>
    </submittedName>
</protein>
<reference evidence="6 7" key="1">
    <citation type="journal article" date="2018" name="Mol. Plant">
        <title>The genome of Artemisia annua provides insight into the evolution of Asteraceae family and artemisinin biosynthesis.</title>
        <authorList>
            <person name="Shen Q."/>
            <person name="Zhang L."/>
            <person name="Liao Z."/>
            <person name="Wang S."/>
            <person name="Yan T."/>
            <person name="Shi P."/>
            <person name="Liu M."/>
            <person name="Fu X."/>
            <person name="Pan Q."/>
            <person name="Wang Y."/>
            <person name="Lv Z."/>
            <person name="Lu X."/>
            <person name="Zhang F."/>
            <person name="Jiang W."/>
            <person name="Ma Y."/>
            <person name="Chen M."/>
            <person name="Hao X."/>
            <person name="Li L."/>
            <person name="Tang Y."/>
            <person name="Lv G."/>
            <person name="Zhou Y."/>
            <person name="Sun X."/>
            <person name="Brodelius P.E."/>
            <person name="Rose J.K.C."/>
            <person name="Tang K."/>
        </authorList>
    </citation>
    <scope>NUCLEOTIDE SEQUENCE [LARGE SCALE GENOMIC DNA]</scope>
    <source>
        <strain evidence="7">cv. Huhao1</strain>
        <tissue evidence="6">Leaf</tissue>
    </source>
</reference>
<dbReference type="CDD" id="cd18808">
    <property type="entry name" value="SF1_C_Upf1"/>
    <property type="match status" value="1"/>
</dbReference>
<dbReference type="GO" id="GO:0016787">
    <property type="term" value="F:hydrolase activity"/>
    <property type="evidence" value="ECO:0007669"/>
    <property type="project" value="UniProtKB-KW"/>
</dbReference>
<dbReference type="InterPro" id="IPR027417">
    <property type="entry name" value="P-loop_NTPase"/>
</dbReference>
<evidence type="ECO:0000256" key="4">
    <source>
        <dbReference type="ARBA" id="ARBA00022840"/>
    </source>
</evidence>
<organism evidence="6 7">
    <name type="scientific">Artemisia annua</name>
    <name type="common">Sweet wormwood</name>
    <dbReference type="NCBI Taxonomy" id="35608"/>
    <lineage>
        <taxon>Eukaryota</taxon>
        <taxon>Viridiplantae</taxon>
        <taxon>Streptophyta</taxon>
        <taxon>Embryophyta</taxon>
        <taxon>Tracheophyta</taxon>
        <taxon>Spermatophyta</taxon>
        <taxon>Magnoliopsida</taxon>
        <taxon>eudicotyledons</taxon>
        <taxon>Gunneridae</taxon>
        <taxon>Pentapetalae</taxon>
        <taxon>asterids</taxon>
        <taxon>campanulids</taxon>
        <taxon>Asterales</taxon>
        <taxon>Asteraceae</taxon>
        <taxon>Asteroideae</taxon>
        <taxon>Anthemideae</taxon>
        <taxon>Artemisiinae</taxon>
        <taxon>Artemisia</taxon>
    </lineage>
</organism>
<keyword evidence="1" id="KW-0547">Nucleotide-binding</keyword>
<dbReference type="EMBL" id="PKPP01002108">
    <property type="protein sequence ID" value="PWA77565.1"/>
    <property type="molecule type" value="Genomic_DNA"/>
</dbReference>
<evidence type="ECO:0000313" key="7">
    <source>
        <dbReference type="Proteomes" id="UP000245207"/>
    </source>
</evidence>
<dbReference type="GO" id="GO:0004386">
    <property type="term" value="F:helicase activity"/>
    <property type="evidence" value="ECO:0007669"/>
    <property type="project" value="UniProtKB-KW"/>
</dbReference>
<keyword evidence="2 6" id="KW-0378">Hydrolase</keyword>
<evidence type="ECO:0000256" key="3">
    <source>
        <dbReference type="ARBA" id="ARBA00022806"/>
    </source>
</evidence>
<sequence>MATSSSSWRQRETNDQELIDVVFSWSVKNVFNQNLYKEQVMKIPEKFPSTAAYTKSFIKPLLEETRYELTSKMNSICSAPTRGIISEPTDFKISKGYMYSVSLERKNSSGYKKGSYQPKVGDLIALTSEKLSYINDDNHVIGYVQKVKDDDSDTIQVLSSKPTVGHGKESNNGGKFVLFVVHLMNMTTSTHIWQALHSKLNGKNMKIINKVIQSDSKGSERCSLCCIESTKKSDSLNLQDSISALDLNTYQQTAVWSCITARECRHQESVNLIWGPPGTGKTKTVGCLLLALWKMKCCTLTCAPTNNAVLEVAARLVSHVRDSLEYDTYGFGDIVLFGNRERMKIDGFQQLNQVFLEHRISVLACCLSPTSGWRKNADTMIRLLRNPEDKYREAINQEKFEIRSFESRSTWRTTSVILREMVPLNTKSKENALPFGDFITKRFNEDKEKLTTSVINLYTHMPTSVMTSQLAKKLINIISLFQSIESWPECKVMRKELLQVLEEVLRETVSFPKFTDDQEIGKFCLINARLIFCTASSSSRLHTLETNVELLLIDEAAQLRECESVIPLQLSGLRDVILVGDEKQLPATVQSKVQYRMHWKISLFPNETFYGNRIENGPNVRDISYEKMFLEGDMFGSYSFINLSQGKVEFGHNKSRKNMAEVALIAELVKRLHEVCVAKKQNISVGCITPYTAQVVAIEGKLKDMIYQTREDGCDFSVNVRTVDGFQGCEEDLIIISTVTAKGSDSIGFLSTSQRANVALTRARHCLWILGNEDILKHSSPIWRQLVDDAKKRSCFHEIHEDKSLALVITNTLVELDQFDGLLDMNSLLFKEANWHVIFDDDFLKSMGDIENLETKKEVHSLLMRLSGGQRYYRPEKASKDPALIKTYGVNSKGLTLVWSIDIMEEHMQTVQVLKIWDLLQGTFKLRDVIQRIYMLHQEYSDETMNRCQEKDYDGNLEIPKIWSKVDENENLSSRLSAMSLTKEELS</sequence>
<name>A0A2U1NVM0_ARTAN</name>
<dbReference type="FunFam" id="3.40.50.300:FF:000326">
    <property type="entry name" value="P-loop containing nucleoside triphosphate hydrolase"/>
    <property type="match status" value="1"/>
</dbReference>
<evidence type="ECO:0000256" key="1">
    <source>
        <dbReference type="ARBA" id="ARBA00022741"/>
    </source>
</evidence>
<dbReference type="InterPro" id="IPR045055">
    <property type="entry name" value="DNA2/NAM7-like"/>
</dbReference>
<dbReference type="GO" id="GO:0005524">
    <property type="term" value="F:ATP binding"/>
    <property type="evidence" value="ECO:0007669"/>
    <property type="project" value="UniProtKB-KW"/>
</dbReference>
<keyword evidence="4" id="KW-0067">ATP-binding</keyword>
<dbReference type="GO" id="GO:0005694">
    <property type="term" value="C:chromosome"/>
    <property type="evidence" value="ECO:0007669"/>
    <property type="project" value="UniProtKB-ARBA"/>
</dbReference>
<feature type="domain" description="DNA2/NAM7 helicase-like C-terminal" evidence="5">
    <location>
        <begin position="592"/>
        <end position="773"/>
    </location>
</feature>
<dbReference type="AlphaFoldDB" id="A0A2U1NVM0"/>
<comment type="caution">
    <text evidence="6">The sequence shown here is derived from an EMBL/GenBank/DDBJ whole genome shotgun (WGS) entry which is preliminary data.</text>
</comment>
<gene>
    <name evidence="6" type="ORF">CTI12_AA221370</name>
</gene>
<evidence type="ECO:0000256" key="2">
    <source>
        <dbReference type="ARBA" id="ARBA00022801"/>
    </source>
</evidence>
<dbReference type="SUPFAM" id="SSF52540">
    <property type="entry name" value="P-loop containing nucleoside triphosphate hydrolases"/>
    <property type="match status" value="1"/>
</dbReference>
<dbReference type="PANTHER" id="PTHR10887:SF442">
    <property type="entry name" value="DNA HELICASE"/>
    <property type="match status" value="1"/>
</dbReference>
<dbReference type="Pfam" id="PF13087">
    <property type="entry name" value="AAA_12"/>
    <property type="match status" value="1"/>
</dbReference>
<accession>A0A2U1NVM0</accession>
<dbReference type="InterPro" id="IPR041679">
    <property type="entry name" value="DNA2/NAM7-like_C"/>
</dbReference>
<keyword evidence="7" id="KW-1185">Reference proteome</keyword>